<name>A0A6J5NNV4_9CAUD</name>
<gene>
    <name evidence="1" type="ORF">UFOVP708_47</name>
</gene>
<reference evidence="1" key="1">
    <citation type="submission" date="2020-04" db="EMBL/GenBank/DDBJ databases">
        <authorList>
            <person name="Chiriac C."/>
            <person name="Salcher M."/>
            <person name="Ghai R."/>
            <person name="Kavagutti S V."/>
        </authorList>
    </citation>
    <scope>NUCLEOTIDE SEQUENCE</scope>
</reference>
<protein>
    <submittedName>
        <fullName evidence="1">Uncharacterized protein</fullName>
    </submittedName>
</protein>
<dbReference type="EMBL" id="LR796683">
    <property type="protein sequence ID" value="CAB4159061.1"/>
    <property type="molecule type" value="Genomic_DNA"/>
</dbReference>
<evidence type="ECO:0000313" key="1">
    <source>
        <dbReference type="EMBL" id="CAB4159061.1"/>
    </source>
</evidence>
<proteinExistence type="predicted"/>
<accession>A0A6J5NNV4</accession>
<organism evidence="1">
    <name type="scientific">uncultured Caudovirales phage</name>
    <dbReference type="NCBI Taxonomy" id="2100421"/>
    <lineage>
        <taxon>Viruses</taxon>
        <taxon>Duplodnaviria</taxon>
        <taxon>Heunggongvirae</taxon>
        <taxon>Uroviricota</taxon>
        <taxon>Caudoviricetes</taxon>
        <taxon>Peduoviridae</taxon>
        <taxon>Maltschvirus</taxon>
        <taxon>Maltschvirus maltsch</taxon>
    </lineage>
</organism>
<sequence>MSSASITAVTVTFHGDFFVADYTLADSAKAKVVLSFEEGAEEPSFLVDAPEASMSTALEMATRQIVGAIIDADGE</sequence>